<evidence type="ECO:0000256" key="3">
    <source>
        <dbReference type="ARBA" id="ARBA00022827"/>
    </source>
</evidence>
<dbReference type="PANTHER" id="PTHR43624">
    <property type="entry name" value="ELECTRON TRANSFER FLAVOPROTEIN-QUINONE OXIDOREDUCTASE YDIS-RELATED"/>
    <property type="match status" value="1"/>
</dbReference>
<evidence type="ECO:0000259" key="6">
    <source>
        <dbReference type="Pfam" id="PF01266"/>
    </source>
</evidence>
<keyword evidence="5" id="KW-1133">Transmembrane helix</keyword>
<dbReference type="Pfam" id="PF01266">
    <property type="entry name" value="DAO"/>
    <property type="match status" value="1"/>
</dbReference>
<accession>X1QNM5</accession>
<dbReference type="AlphaFoldDB" id="X1QNM5"/>
<dbReference type="GO" id="GO:0016491">
    <property type="term" value="F:oxidoreductase activity"/>
    <property type="evidence" value="ECO:0007669"/>
    <property type="project" value="UniProtKB-KW"/>
</dbReference>
<dbReference type="PROSITE" id="PS51257">
    <property type="entry name" value="PROKAR_LIPOPROTEIN"/>
    <property type="match status" value="1"/>
</dbReference>
<dbReference type="PANTHER" id="PTHR43624:SF2">
    <property type="entry name" value="ELECTRON TRANSFER FLAVOPROTEIN-QUINONE OXIDOREDUCTASE YDIS-RELATED"/>
    <property type="match status" value="1"/>
</dbReference>
<proteinExistence type="predicted"/>
<keyword evidence="4" id="KW-0560">Oxidoreductase</keyword>
<dbReference type="InterPro" id="IPR039651">
    <property type="entry name" value="FixC-like"/>
</dbReference>
<dbReference type="Gene3D" id="3.50.50.60">
    <property type="entry name" value="FAD/NAD(P)-binding domain"/>
    <property type="match status" value="1"/>
</dbReference>
<comment type="cofactor">
    <cofactor evidence="1">
        <name>FAD</name>
        <dbReference type="ChEBI" id="CHEBI:57692"/>
    </cofactor>
</comment>
<keyword evidence="5" id="KW-0472">Membrane</keyword>
<organism evidence="7">
    <name type="scientific">marine sediment metagenome</name>
    <dbReference type="NCBI Taxonomy" id="412755"/>
    <lineage>
        <taxon>unclassified sequences</taxon>
        <taxon>metagenomes</taxon>
        <taxon>ecological metagenomes</taxon>
    </lineage>
</organism>
<evidence type="ECO:0000256" key="5">
    <source>
        <dbReference type="SAM" id="Phobius"/>
    </source>
</evidence>
<gene>
    <name evidence="7" type="ORF">S12H4_06516</name>
</gene>
<dbReference type="EMBL" id="BARW01002298">
    <property type="protein sequence ID" value="GAI70137.1"/>
    <property type="molecule type" value="Genomic_DNA"/>
</dbReference>
<dbReference type="SUPFAM" id="SSF54373">
    <property type="entry name" value="FAD-linked reductases, C-terminal domain"/>
    <property type="match status" value="1"/>
</dbReference>
<keyword evidence="2" id="KW-0285">Flavoprotein</keyword>
<evidence type="ECO:0000256" key="1">
    <source>
        <dbReference type="ARBA" id="ARBA00001974"/>
    </source>
</evidence>
<dbReference type="InterPro" id="IPR006076">
    <property type="entry name" value="FAD-dep_OxRdtase"/>
</dbReference>
<protein>
    <recommendedName>
        <fullName evidence="6">FAD dependent oxidoreductase domain-containing protein</fullName>
    </recommendedName>
</protein>
<dbReference type="SUPFAM" id="SSF51905">
    <property type="entry name" value="FAD/NAD(P)-binding domain"/>
    <property type="match status" value="1"/>
</dbReference>
<feature type="transmembrane region" description="Helical" evidence="5">
    <location>
        <begin position="7"/>
        <end position="24"/>
    </location>
</feature>
<feature type="non-terminal residue" evidence="7">
    <location>
        <position position="386"/>
    </location>
</feature>
<feature type="domain" description="FAD dependent oxidoreductase" evidence="6">
    <location>
        <begin position="6"/>
        <end position="53"/>
    </location>
</feature>
<evidence type="ECO:0000256" key="2">
    <source>
        <dbReference type="ARBA" id="ARBA00022630"/>
    </source>
</evidence>
<name>X1QNM5_9ZZZZ</name>
<evidence type="ECO:0000313" key="7">
    <source>
        <dbReference type="EMBL" id="GAI70137.1"/>
    </source>
</evidence>
<keyword evidence="5" id="KW-0812">Transmembrane</keyword>
<dbReference type="PRINTS" id="PR00420">
    <property type="entry name" value="RNGMNOXGNASE"/>
</dbReference>
<reference evidence="7" key="1">
    <citation type="journal article" date="2014" name="Front. Microbiol.">
        <title>High frequency of phylogenetically diverse reductive dehalogenase-homologous genes in deep subseafloor sedimentary metagenomes.</title>
        <authorList>
            <person name="Kawai M."/>
            <person name="Futagami T."/>
            <person name="Toyoda A."/>
            <person name="Takaki Y."/>
            <person name="Nishi S."/>
            <person name="Hori S."/>
            <person name="Arai W."/>
            <person name="Tsubouchi T."/>
            <person name="Morono Y."/>
            <person name="Uchiyama I."/>
            <person name="Ito T."/>
            <person name="Fujiyama A."/>
            <person name="Inagaki F."/>
            <person name="Takami H."/>
        </authorList>
    </citation>
    <scope>NUCLEOTIDE SEQUENCE</scope>
    <source>
        <strain evidence="7">Expedition CK06-06</strain>
    </source>
</reference>
<dbReference type="InterPro" id="IPR036188">
    <property type="entry name" value="FAD/NAD-bd_sf"/>
</dbReference>
<evidence type="ECO:0000256" key="4">
    <source>
        <dbReference type="ARBA" id="ARBA00023002"/>
    </source>
</evidence>
<sequence>MDNKVDVIIIGAGLAGVACAYTLAKAGVNVIVMERGKYPGAKNVMGGILFTTILGKLIPEFLREAPIERFIMEHKFSLLSRDTELAFSFQTEKYNQPPHNHSFTVLRAKFDRWFAGKAEELGAMILPNVVVDGLIWQGKRCVGVNSRLSEGDLYADVIVLAEGANSVIAEKEGLKPFPREKNMAVVAKEMISLPREVIEERFQLSSDKTKGNIPEGTAMEYFGDAVQGMFGNAFIYTNRDSLSVGIGCTLKELVEKNINPHDALEYFKNHPCVRNLLRNGKTEEYCAHMIPEGGYGNLSKLALDGLLIIGDCAGLVNTSFFHEGSNLAMASGVYAAEAIMEALKKGNFSRKTLSSYEESLRNSFVVEDLKKFRHFPGLGEKCPELV</sequence>
<keyword evidence="3" id="KW-0274">FAD</keyword>
<comment type="caution">
    <text evidence="7">The sequence shown here is derived from an EMBL/GenBank/DDBJ whole genome shotgun (WGS) entry which is preliminary data.</text>
</comment>